<accession>A0A371CR48</accession>
<gene>
    <name evidence="1" type="ORF">OH76DRAFT_1488389</name>
</gene>
<protein>
    <submittedName>
        <fullName evidence="1">Uncharacterized protein</fullName>
    </submittedName>
</protein>
<reference evidence="1 2" key="1">
    <citation type="journal article" date="2018" name="Biotechnol. Biofuels">
        <title>Integrative visual omics of the white-rot fungus Polyporus brumalis exposes the biotechnological potential of its oxidative enzymes for delignifying raw plant biomass.</title>
        <authorList>
            <person name="Miyauchi S."/>
            <person name="Rancon A."/>
            <person name="Drula E."/>
            <person name="Hage H."/>
            <person name="Chaduli D."/>
            <person name="Favel A."/>
            <person name="Grisel S."/>
            <person name="Henrissat B."/>
            <person name="Herpoel-Gimbert I."/>
            <person name="Ruiz-Duenas F.J."/>
            <person name="Chevret D."/>
            <person name="Hainaut M."/>
            <person name="Lin J."/>
            <person name="Wang M."/>
            <person name="Pangilinan J."/>
            <person name="Lipzen A."/>
            <person name="Lesage-Meessen L."/>
            <person name="Navarro D."/>
            <person name="Riley R."/>
            <person name="Grigoriev I.V."/>
            <person name="Zhou S."/>
            <person name="Raouche S."/>
            <person name="Rosso M.N."/>
        </authorList>
    </citation>
    <scope>NUCLEOTIDE SEQUENCE [LARGE SCALE GENOMIC DNA]</scope>
    <source>
        <strain evidence="1 2">BRFM 1820</strain>
    </source>
</reference>
<sequence>MNTVPEIYVGSFPLAVWQRVICYSDFPTLTTALGSVCSAMRHLTKGDLRERHKEFFEGMVADVPSFLTVLQECRGIVGGSAVLSMVCPVFRGAHDYDIFVPVDGVAALIYHLVVVEGYHGEAVERHHPANGCLVGDVRYLSGIGKQVTLSNGTIEVDIIGVGAGDAWDRADVPIASAWATILMNFVTPGDIVLTYPTLTLLGRSLIQWDRVLHPSFPGGVQVQELDKYQARGIEFRTQADEWDMDERGWMRKCGRSWVCPLVERSFGDGGCMWLSLGKQEPEVSGTKWTLGGRPCPLVCDQDVGVMNQVHVDWCVC</sequence>
<dbReference type="AlphaFoldDB" id="A0A371CR48"/>
<dbReference type="OrthoDB" id="2754254at2759"/>
<dbReference type="STRING" id="139420.A0A371CR48"/>
<name>A0A371CR48_9APHY</name>
<evidence type="ECO:0000313" key="1">
    <source>
        <dbReference type="EMBL" id="RDX42764.1"/>
    </source>
</evidence>
<dbReference type="Proteomes" id="UP000256964">
    <property type="component" value="Unassembled WGS sequence"/>
</dbReference>
<evidence type="ECO:0000313" key="2">
    <source>
        <dbReference type="Proteomes" id="UP000256964"/>
    </source>
</evidence>
<proteinExistence type="predicted"/>
<keyword evidence="2" id="KW-1185">Reference proteome</keyword>
<dbReference type="EMBL" id="KZ857477">
    <property type="protein sequence ID" value="RDX42764.1"/>
    <property type="molecule type" value="Genomic_DNA"/>
</dbReference>
<organism evidence="1 2">
    <name type="scientific">Lentinus brumalis</name>
    <dbReference type="NCBI Taxonomy" id="2498619"/>
    <lineage>
        <taxon>Eukaryota</taxon>
        <taxon>Fungi</taxon>
        <taxon>Dikarya</taxon>
        <taxon>Basidiomycota</taxon>
        <taxon>Agaricomycotina</taxon>
        <taxon>Agaricomycetes</taxon>
        <taxon>Polyporales</taxon>
        <taxon>Polyporaceae</taxon>
        <taxon>Lentinus</taxon>
    </lineage>
</organism>